<keyword evidence="3" id="KW-1185">Reference proteome</keyword>
<feature type="domain" description="Co-chaperone DjlA N-terminal" evidence="1">
    <location>
        <begin position="29"/>
        <end position="145"/>
    </location>
</feature>
<evidence type="ECO:0000259" key="1">
    <source>
        <dbReference type="Pfam" id="PF05099"/>
    </source>
</evidence>
<dbReference type="InterPro" id="IPR007791">
    <property type="entry name" value="DjlA_N"/>
</dbReference>
<proteinExistence type="predicted"/>
<gene>
    <name evidence="2" type="ORF">DFQ59_102241</name>
</gene>
<dbReference type="OrthoDB" id="5294347at2"/>
<dbReference type="EMBL" id="QPJY01000002">
    <property type="protein sequence ID" value="RCX31894.1"/>
    <property type="molecule type" value="Genomic_DNA"/>
</dbReference>
<accession>A0A369CJ73</accession>
<reference evidence="2 3" key="1">
    <citation type="submission" date="2018-07" db="EMBL/GenBank/DDBJ databases">
        <title>Genomic Encyclopedia of Type Strains, Phase IV (KMG-IV): sequencing the most valuable type-strain genomes for metagenomic binning, comparative biology and taxonomic classification.</title>
        <authorList>
            <person name="Goeker M."/>
        </authorList>
    </citation>
    <scope>NUCLEOTIDE SEQUENCE [LARGE SCALE GENOMIC DNA]</scope>
    <source>
        <strain evidence="2 3">DSM 26407</strain>
    </source>
</reference>
<dbReference type="InterPro" id="IPR029024">
    <property type="entry name" value="TerB-like"/>
</dbReference>
<name>A0A369CJ73_9GAMM</name>
<dbReference type="Proteomes" id="UP000252707">
    <property type="component" value="Unassembled WGS sequence"/>
</dbReference>
<dbReference type="CDD" id="cd07313">
    <property type="entry name" value="terB_like_2"/>
    <property type="match status" value="1"/>
</dbReference>
<dbReference type="Pfam" id="PF05099">
    <property type="entry name" value="TerB"/>
    <property type="match status" value="1"/>
</dbReference>
<sequence length="164" mass="18979">MLQRLQRFFETRVLEHRDEQGRHGGHTLRLAAAVLLVEMTRADFEVSPEERTAVLEALRRAFALPEAELKELRRLAEAEARTAISLYPFTDRINSSYDAGEKRELIRLLWRVAYADGRVDKYEDYLVRKVAELLYVPHRDFIRCKHEAKAEIEAGPGLRPAPPP</sequence>
<dbReference type="SUPFAM" id="SSF158682">
    <property type="entry name" value="TerB-like"/>
    <property type="match status" value="1"/>
</dbReference>
<protein>
    <submittedName>
        <fullName evidence="2">Putative tellurite resistance protein B-like protein</fullName>
    </submittedName>
</protein>
<dbReference type="RefSeq" id="WP_114278728.1">
    <property type="nucleotide sequence ID" value="NZ_QPJY01000002.1"/>
</dbReference>
<evidence type="ECO:0000313" key="3">
    <source>
        <dbReference type="Proteomes" id="UP000252707"/>
    </source>
</evidence>
<comment type="caution">
    <text evidence="2">The sequence shown here is derived from an EMBL/GenBank/DDBJ whole genome shotgun (WGS) entry which is preliminary data.</text>
</comment>
<dbReference type="Gene3D" id="1.10.3680.10">
    <property type="entry name" value="TerB-like"/>
    <property type="match status" value="1"/>
</dbReference>
<organism evidence="2 3">
    <name type="scientific">Thioalbus denitrificans</name>
    <dbReference type="NCBI Taxonomy" id="547122"/>
    <lineage>
        <taxon>Bacteria</taxon>
        <taxon>Pseudomonadati</taxon>
        <taxon>Pseudomonadota</taxon>
        <taxon>Gammaproteobacteria</taxon>
        <taxon>Chromatiales</taxon>
        <taxon>Ectothiorhodospiraceae</taxon>
        <taxon>Thioalbus</taxon>
    </lineage>
</organism>
<dbReference type="AlphaFoldDB" id="A0A369CJ73"/>
<evidence type="ECO:0000313" key="2">
    <source>
        <dbReference type="EMBL" id="RCX31894.1"/>
    </source>
</evidence>